<keyword evidence="3" id="KW-0479">Metal-binding</keyword>
<evidence type="ECO:0000313" key="10">
    <source>
        <dbReference type="Proteomes" id="UP001241472"/>
    </source>
</evidence>
<feature type="domain" description="Nitrite/Sulfite reductase ferredoxin-like" evidence="8">
    <location>
        <begin position="27"/>
        <end position="85"/>
    </location>
</feature>
<keyword evidence="6" id="KW-0411">Iron-sulfur</keyword>
<evidence type="ECO:0000256" key="5">
    <source>
        <dbReference type="ARBA" id="ARBA00023004"/>
    </source>
</evidence>
<dbReference type="Pfam" id="PF03460">
    <property type="entry name" value="NIR_SIR_ferr"/>
    <property type="match status" value="1"/>
</dbReference>
<dbReference type="Proteomes" id="UP001241472">
    <property type="component" value="Unassembled WGS sequence"/>
</dbReference>
<dbReference type="PANTHER" id="PTHR32439">
    <property type="entry name" value="FERREDOXIN--NITRITE REDUCTASE, CHLOROPLASTIC"/>
    <property type="match status" value="1"/>
</dbReference>
<keyword evidence="4 9" id="KW-0560">Oxidoreductase</keyword>
<keyword evidence="1" id="KW-0004">4Fe-4S</keyword>
<dbReference type="NCBIfam" id="TIGR02435">
    <property type="entry name" value="CobG"/>
    <property type="match status" value="1"/>
</dbReference>
<keyword evidence="10" id="KW-1185">Reference proteome</keyword>
<dbReference type="SUPFAM" id="SSF55124">
    <property type="entry name" value="Nitrite/Sulfite reductase N-terminal domain-like"/>
    <property type="match status" value="1"/>
</dbReference>
<dbReference type="InterPro" id="IPR012798">
    <property type="entry name" value="Cbl_synth_CobG-like"/>
</dbReference>
<reference evidence="9 10" key="1">
    <citation type="submission" date="2023-07" db="EMBL/GenBank/DDBJ databases">
        <title>Sorghum-associated microbial communities from plants grown in Nebraska, USA.</title>
        <authorList>
            <person name="Schachtman D."/>
        </authorList>
    </citation>
    <scope>NUCLEOTIDE SEQUENCE [LARGE SCALE GENOMIC DNA]</scope>
    <source>
        <strain evidence="9 10">DS1307</strain>
    </source>
</reference>
<name>A0ABT9PT11_9HYPH</name>
<evidence type="ECO:0000256" key="7">
    <source>
        <dbReference type="SAM" id="MobiDB-lite"/>
    </source>
</evidence>
<dbReference type="Gene3D" id="3.30.413.10">
    <property type="entry name" value="Sulfite Reductase Hemoprotein, domain 1"/>
    <property type="match status" value="2"/>
</dbReference>
<evidence type="ECO:0000256" key="4">
    <source>
        <dbReference type="ARBA" id="ARBA00023002"/>
    </source>
</evidence>
<evidence type="ECO:0000256" key="2">
    <source>
        <dbReference type="ARBA" id="ARBA00022617"/>
    </source>
</evidence>
<organism evidence="9 10">
    <name type="scientific">Neorhizobium huautlense</name>
    <dbReference type="NCBI Taxonomy" id="67774"/>
    <lineage>
        <taxon>Bacteria</taxon>
        <taxon>Pseudomonadati</taxon>
        <taxon>Pseudomonadota</taxon>
        <taxon>Alphaproteobacteria</taxon>
        <taxon>Hyphomicrobiales</taxon>
        <taxon>Rhizobiaceae</taxon>
        <taxon>Rhizobium/Agrobacterium group</taxon>
        <taxon>Neorhizobium</taxon>
    </lineage>
</organism>
<dbReference type="InterPro" id="IPR045854">
    <property type="entry name" value="NO2/SO3_Rdtase_4Fe4S_sf"/>
</dbReference>
<feature type="compositionally biased region" description="Polar residues" evidence="7">
    <location>
        <begin position="291"/>
        <end position="303"/>
    </location>
</feature>
<dbReference type="EC" id="1.14.13.83" evidence="9"/>
<keyword evidence="2" id="KW-0349">Heme</keyword>
<evidence type="ECO:0000256" key="1">
    <source>
        <dbReference type="ARBA" id="ARBA00022485"/>
    </source>
</evidence>
<dbReference type="InterPro" id="IPR051329">
    <property type="entry name" value="NIR_SIR_4Fe-4S"/>
</dbReference>
<feature type="region of interest" description="Disordered" evidence="7">
    <location>
        <begin position="283"/>
        <end position="305"/>
    </location>
</feature>
<evidence type="ECO:0000256" key="3">
    <source>
        <dbReference type="ARBA" id="ARBA00022723"/>
    </source>
</evidence>
<accession>A0ABT9PT11</accession>
<proteinExistence type="predicted"/>
<evidence type="ECO:0000256" key="6">
    <source>
        <dbReference type="ARBA" id="ARBA00023014"/>
    </source>
</evidence>
<sequence length="525" mass="55305">MTAIALHPEQKASPMVRGACPALSTPMMTGDGLLARIGLDGAIRPTDLVRIGELAERHGNGLIDISARGNIQVRGLTASSAKVLETDIRRLSLPLRDGVPVETGALAGLDPTEIANPEPLAQNIRDFIAEYDLSRRLAAKFAVVVEGGGQLPLHDLLADIRLVATRQDSKIFWQVLLGGTAQTGRLVGLVADGNAGTCATLVLARIAAMEKPLRGRQLDLAEVRGWLGDILFEGRVSAAEQATLAFGLLPLVDQAVIAAEPSEPSVVRDVNLRQISPLEEEMLGKAEGDDTSANDANQLSSRTGAYPPLSASLTSLPQGGRSLGVCRPLHAARIGIPFGQCSAETLIELGRQAEAAGIEMLRPAIDHSIVFFGPDHACRTLIDVSKNLILSQNDPRAKIAACPGKPACNSASVKTHALGETAAENIADLLDGSFTLHLSGCTKGCAHPAKAFVNLVGMNDGAALIFDGKTSDMPLKLIRHGEEAKTLEVLADLVRLERGIGETTRDCLCRLGPARLQTALSQGLS</sequence>
<evidence type="ECO:0000313" key="9">
    <source>
        <dbReference type="EMBL" id="MDP9837335.1"/>
    </source>
</evidence>
<dbReference type="RefSeq" id="WP_306833977.1">
    <property type="nucleotide sequence ID" value="NZ_JAUSRF010000006.1"/>
</dbReference>
<dbReference type="InterPro" id="IPR005117">
    <property type="entry name" value="NiRdtase/SiRdtase_haem-b_fer"/>
</dbReference>
<dbReference type="Gene3D" id="3.90.480.10">
    <property type="entry name" value="Sulfite Reductase Hemoprotein,Domain 2"/>
    <property type="match status" value="1"/>
</dbReference>
<gene>
    <name evidence="9" type="ORF">J2T09_002087</name>
</gene>
<dbReference type="GO" id="GO:0043818">
    <property type="term" value="F:precorrin-3B synthase activity"/>
    <property type="evidence" value="ECO:0007669"/>
    <property type="project" value="UniProtKB-EC"/>
</dbReference>
<dbReference type="PANTHER" id="PTHR32439:SF9">
    <property type="entry name" value="BLR3264 PROTEIN"/>
    <property type="match status" value="1"/>
</dbReference>
<dbReference type="InterPro" id="IPR036136">
    <property type="entry name" value="Nit/Sulf_reduc_fer-like_dom_sf"/>
</dbReference>
<keyword evidence="5" id="KW-0408">Iron</keyword>
<comment type="caution">
    <text evidence="9">The sequence shown here is derived from an EMBL/GenBank/DDBJ whole genome shotgun (WGS) entry which is preliminary data.</text>
</comment>
<dbReference type="EMBL" id="JAUSRF010000006">
    <property type="protein sequence ID" value="MDP9837335.1"/>
    <property type="molecule type" value="Genomic_DNA"/>
</dbReference>
<evidence type="ECO:0000259" key="8">
    <source>
        <dbReference type="Pfam" id="PF03460"/>
    </source>
</evidence>
<protein>
    <submittedName>
        <fullName evidence="9">Precorrin-3B synthase</fullName>
        <ecNumber evidence="9">1.14.13.83</ecNumber>
    </submittedName>
</protein>
<dbReference type="SUPFAM" id="SSF56014">
    <property type="entry name" value="Nitrite and sulphite reductase 4Fe-4S domain-like"/>
    <property type="match status" value="2"/>
</dbReference>